<keyword evidence="1" id="KW-0812">Transmembrane</keyword>
<evidence type="ECO:0008006" key="3">
    <source>
        <dbReference type="Google" id="ProtNLM"/>
    </source>
</evidence>
<dbReference type="EMBL" id="UINC01161299">
    <property type="protein sequence ID" value="SVD60409.1"/>
    <property type="molecule type" value="Genomic_DNA"/>
</dbReference>
<sequence length="180" mass="19539">METLFGASTQLLAQIIGLTSILIIIGILGLSLTNRIMFRIGSRNITRTPLQSLLIVIGLMLSTTIIGASLGVGDTVAHSIRKVALEGTGYVDQEIEPQGNIIFGNSYISTRDAGNIREIAFENELVDGVIFRIQSVTPVVNSRTDRTESRMILRGYSENDQPDFGTLKTTSGEIIKLADL</sequence>
<evidence type="ECO:0000256" key="1">
    <source>
        <dbReference type="SAM" id="Phobius"/>
    </source>
</evidence>
<keyword evidence="1" id="KW-0472">Membrane</keyword>
<protein>
    <recommendedName>
        <fullName evidence="3">MacB-like periplasmic core domain-containing protein</fullName>
    </recommendedName>
</protein>
<dbReference type="AlphaFoldDB" id="A0A382WP32"/>
<feature type="transmembrane region" description="Helical" evidence="1">
    <location>
        <begin position="12"/>
        <end position="32"/>
    </location>
</feature>
<feature type="transmembrane region" description="Helical" evidence="1">
    <location>
        <begin position="53"/>
        <end position="72"/>
    </location>
</feature>
<evidence type="ECO:0000313" key="2">
    <source>
        <dbReference type="EMBL" id="SVD60409.1"/>
    </source>
</evidence>
<gene>
    <name evidence="2" type="ORF">METZ01_LOCUS413263</name>
</gene>
<feature type="non-terminal residue" evidence="2">
    <location>
        <position position="180"/>
    </location>
</feature>
<proteinExistence type="predicted"/>
<name>A0A382WP32_9ZZZZ</name>
<keyword evidence="1" id="KW-1133">Transmembrane helix</keyword>
<organism evidence="2">
    <name type="scientific">marine metagenome</name>
    <dbReference type="NCBI Taxonomy" id="408172"/>
    <lineage>
        <taxon>unclassified sequences</taxon>
        <taxon>metagenomes</taxon>
        <taxon>ecological metagenomes</taxon>
    </lineage>
</organism>
<accession>A0A382WP32</accession>
<reference evidence="2" key="1">
    <citation type="submission" date="2018-05" db="EMBL/GenBank/DDBJ databases">
        <authorList>
            <person name="Lanie J.A."/>
            <person name="Ng W.-L."/>
            <person name="Kazmierczak K.M."/>
            <person name="Andrzejewski T.M."/>
            <person name="Davidsen T.M."/>
            <person name="Wayne K.J."/>
            <person name="Tettelin H."/>
            <person name="Glass J.I."/>
            <person name="Rusch D."/>
            <person name="Podicherti R."/>
            <person name="Tsui H.-C.T."/>
            <person name="Winkler M.E."/>
        </authorList>
    </citation>
    <scope>NUCLEOTIDE SEQUENCE</scope>
</reference>